<evidence type="ECO:0000256" key="1">
    <source>
        <dbReference type="SAM" id="MobiDB-lite"/>
    </source>
</evidence>
<comment type="caution">
    <text evidence="2">The sequence shown here is derived from an EMBL/GenBank/DDBJ whole genome shotgun (WGS) entry which is preliminary data.</text>
</comment>
<dbReference type="EMBL" id="JAUTDP010000009">
    <property type="protein sequence ID" value="KAK3396046.1"/>
    <property type="molecule type" value="Genomic_DNA"/>
</dbReference>
<feature type="region of interest" description="Disordered" evidence="1">
    <location>
        <begin position="1"/>
        <end position="118"/>
    </location>
</feature>
<accession>A0AAE0P9U6</accession>
<feature type="compositionally biased region" description="Low complexity" evidence="1">
    <location>
        <begin position="99"/>
        <end position="116"/>
    </location>
</feature>
<keyword evidence="3" id="KW-1185">Reference proteome</keyword>
<evidence type="ECO:0000313" key="2">
    <source>
        <dbReference type="EMBL" id="KAK3396046.1"/>
    </source>
</evidence>
<gene>
    <name evidence="2" type="ORF">B0T20DRAFT_259453</name>
</gene>
<feature type="compositionally biased region" description="Acidic residues" evidence="1">
    <location>
        <begin position="35"/>
        <end position="50"/>
    </location>
</feature>
<reference evidence="2" key="2">
    <citation type="submission" date="2023-07" db="EMBL/GenBank/DDBJ databases">
        <authorList>
            <consortium name="Lawrence Berkeley National Laboratory"/>
            <person name="Haridas S."/>
            <person name="Hensen N."/>
            <person name="Bonometti L."/>
            <person name="Westerberg I."/>
            <person name="Brannstrom I.O."/>
            <person name="Guillou S."/>
            <person name="Cros-Aarteil S."/>
            <person name="Calhoun S."/>
            <person name="Kuo A."/>
            <person name="Mondo S."/>
            <person name="Pangilinan J."/>
            <person name="Riley R."/>
            <person name="LaButti K."/>
            <person name="Andreopoulos B."/>
            <person name="Lipzen A."/>
            <person name="Chen C."/>
            <person name="Yanf M."/>
            <person name="Daum C."/>
            <person name="Ng V."/>
            <person name="Clum A."/>
            <person name="Steindorff A."/>
            <person name="Ohm R."/>
            <person name="Martin F."/>
            <person name="Silar P."/>
            <person name="Natvig D."/>
            <person name="Lalanne C."/>
            <person name="Gautier V."/>
            <person name="Ament-velasquez S.L."/>
            <person name="Kruys A."/>
            <person name="Hutchinson M.I."/>
            <person name="Powell A.J."/>
            <person name="Barry K."/>
            <person name="Miller A.N."/>
            <person name="Grigoriev I.V."/>
            <person name="Debuchy R."/>
            <person name="Gladieux P."/>
            <person name="Thoren M.H."/>
            <person name="Johannesson H."/>
        </authorList>
    </citation>
    <scope>NUCLEOTIDE SEQUENCE</scope>
    <source>
        <strain evidence="2">FGSC 1904</strain>
    </source>
</reference>
<name>A0AAE0P9U6_SORBR</name>
<reference evidence="2" key="1">
    <citation type="journal article" date="2023" name="Mol. Phylogenet. Evol.">
        <title>Genome-scale phylogeny and comparative genomics of the fungal order Sordariales.</title>
        <authorList>
            <person name="Hensen N."/>
            <person name="Bonometti L."/>
            <person name="Westerberg I."/>
            <person name="Brannstrom I.O."/>
            <person name="Guillou S."/>
            <person name="Cros-Aarteil S."/>
            <person name="Calhoun S."/>
            <person name="Haridas S."/>
            <person name="Kuo A."/>
            <person name="Mondo S."/>
            <person name="Pangilinan J."/>
            <person name="Riley R."/>
            <person name="LaButti K."/>
            <person name="Andreopoulos B."/>
            <person name="Lipzen A."/>
            <person name="Chen C."/>
            <person name="Yan M."/>
            <person name="Daum C."/>
            <person name="Ng V."/>
            <person name="Clum A."/>
            <person name="Steindorff A."/>
            <person name="Ohm R.A."/>
            <person name="Martin F."/>
            <person name="Silar P."/>
            <person name="Natvig D.O."/>
            <person name="Lalanne C."/>
            <person name="Gautier V."/>
            <person name="Ament-Velasquez S.L."/>
            <person name="Kruys A."/>
            <person name="Hutchinson M.I."/>
            <person name="Powell A.J."/>
            <person name="Barry K."/>
            <person name="Miller A.N."/>
            <person name="Grigoriev I.V."/>
            <person name="Debuchy R."/>
            <person name="Gladieux P."/>
            <person name="Hiltunen Thoren M."/>
            <person name="Johannesson H."/>
        </authorList>
    </citation>
    <scope>NUCLEOTIDE SEQUENCE</scope>
    <source>
        <strain evidence="2">FGSC 1904</strain>
    </source>
</reference>
<protein>
    <submittedName>
        <fullName evidence="2">Uncharacterized protein</fullName>
    </submittedName>
</protein>
<proteinExistence type="predicted"/>
<evidence type="ECO:0000313" key="3">
    <source>
        <dbReference type="Proteomes" id="UP001281003"/>
    </source>
</evidence>
<organism evidence="2 3">
    <name type="scientific">Sordaria brevicollis</name>
    <dbReference type="NCBI Taxonomy" id="83679"/>
    <lineage>
        <taxon>Eukaryota</taxon>
        <taxon>Fungi</taxon>
        <taxon>Dikarya</taxon>
        <taxon>Ascomycota</taxon>
        <taxon>Pezizomycotina</taxon>
        <taxon>Sordariomycetes</taxon>
        <taxon>Sordariomycetidae</taxon>
        <taxon>Sordariales</taxon>
        <taxon>Sordariaceae</taxon>
        <taxon>Sordaria</taxon>
    </lineage>
</organism>
<sequence length="219" mass="23389">MDSLSGEGYLHANRNPEKFMEDPSQLQSQMGGEEKQEELEDQNANDETALDSDHASAGNSPPKEGNEGDTSFSSFRPGSRIKLKRNNSNSAEMMLQGVSSRSPTPSQQQLSSQSCPAGETTADGGYSLNGYFESCEECFVAGIRCVHCTAPLKLVPDGRGWVTWTRDADGGDRCDGRAARDPRHEWLVGRMNESLAKIDCAAATNGGGKGGDVVPRGGA</sequence>
<dbReference type="Proteomes" id="UP001281003">
    <property type="component" value="Unassembled WGS sequence"/>
</dbReference>
<dbReference type="AlphaFoldDB" id="A0AAE0P9U6"/>